<dbReference type="NCBIfam" id="NF005994">
    <property type="entry name" value="PRK08118.1"/>
    <property type="match status" value="1"/>
</dbReference>
<dbReference type="Proteomes" id="UP001292084">
    <property type="component" value="Unassembled WGS sequence"/>
</dbReference>
<dbReference type="InterPro" id="IPR027417">
    <property type="entry name" value="P-loop_NTPase"/>
</dbReference>
<reference evidence="1 2" key="1">
    <citation type="submission" date="2023-12" db="EMBL/GenBank/DDBJ databases">
        <title>Jeotgalibacillus haloalkaliphilus sp. nov., a novel salt-tolerant bacteria, isolated from the estuary of the Fenhe River into the Yellow River.</title>
        <authorList>
            <person name="Li Y."/>
        </authorList>
    </citation>
    <scope>NUCLEOTIDE SEQUENCE [LARGE SCALE GENOMIC DNA]</scope>
    <source>
        <strain evidence="1 2">HH7-29</strain>
    </source>
</reference>
<dbReference type="EMBL" id="JAXQNN010000005">
    <property type="protein sequence ID" value="MDZ5713223.1"/>
    <property type="molecule type" value="Genomic_DNA"/>
</dbReference>
<dbReference type="PANTHER" id="PTHR37816:SF3">
    <property type="entry name" value="MODULATES DNA TOPOLOGY"/>
    <property type="match status" value="1"/>
</dbReference>
<keyword evidence="2" id="KW-1185">Reference proteome</keyword>
<organism evidence="1 2">
    <name type="scientific">Jeotgalibacillus haloalkalitolerans</name>
    <dbReference type="NCBI Taxonomy" id="3104292"/>
    <lineage>
        <taxon>Bacteria</taxon>
        <taxon>Bacillati</taxon>
        <taxon>Bacillota</taxon>
        <taxon>Bacilli</taxon>
        <taxon>Bacillales</taxon>
        <taxon>Caryophanaceae</taxon>
        <taxon>Jeotgalibacillus</taxon>
    </lineage>
</organism>
<dbReference type="SUPFAM" id="SSF52540">
    <property type="entry name" value="P-loop containing nucleoside triphosphate hydrolases"/>
    <property type="match status" value="1"/>
</dbReference>
<name>A0ABU5KPP1_9BACL</name>
<gene>
    <name evidence="1" type="ORF">UFB30_13400</name>
</gene>
<dbReference type="Gene3D" id="3.40.50.300">
    <property type="entry name" value="P-loop containing nucleotide triphosphate hydrolases"/>
    <property type="match status" value="1"/>
</dbReference>
<evidence type="ECO:0000313" key="1">
    <source>
        <dbReference type="EMBL" id="MDZ5713223.1"/>
    </source>
</evidence>
<comment type="caution">
    <text evidence="1">The sequence shown here is derived from an EMBL/GenBank/DDBJ whole genome shotgun (WGS) entry which is preliminary data.</text>
</comment>
<protein>
    <submittedName>
        <fullName evidence="1">DNA topology modulation protein</fullName>
    </submittedName>
</protein>
<accession>A0ABU5KPP1</accession>
<dbReference type="InterPro" id="IPR052922">
    <property type="entry name" value="Cytidylate_Kinase-2"/>
</dbReference>
<proteinExistence type="predicted"/>
<dbReference type="PANTHER" id="PTHR37816">
    <property type="entry name" value="YALI0E33011P"/>
    <property type="match status" value="1"/>
</dbReference>
<dbReference type="RefSeq" id="WP_322422190.1">
    <property type="nucleotide sequence ID" value="NZ_JAXQNN010000005.1"/>
</dbReference>
<sequence length="169" mass="19609">MKKILLIGSGGAGKSTLAKQLGKKLSVPVYHLDTIFWKPGWTPSERETFRAKVEELMSGDEWIMDGNFGGTLDSRLQRCDTVIFLHYSRWTCLSRAVKRRFMYHGKSRPDMTEGCKEKIDLDFLKWIYFYNDRKAPEVIQKLRQSEIENIIILKSPAQTEKWLNTISSS</sequence>
<evidence type="ECO:0000313" key="2">
    <source>
        <dbReference type="Proteomes" id="UP001292084"/>
    </source>
</evidence>